<accession>A0A5J6VIF5</accession>
<organism evidence="6">
    <name type="scientific">Megaviridae environmental sample</name>
    <dbReference type="NCBI Taxonomy" id="1737588"/>
    <lineage>
        <taxon>Viruses</taxon>
        <taxon>Varidnaviria</taxon>
        <taxon>Bamfordvirae</taxon>
        <taxon>Nucleocytoviricota</taxon>
        <taxon>Megaviricetes</taxon>
        <taxon>Imitervirales</taxon>
        <taxon>Mimiviridae</taxon>
        <taxon>environmental samples</taxon>
    </lineage>
</organism>
<dbReference type="Gene3D" id="3.70.10.10">
    <property type="match status" value="1"/>
</dbReference>
<dbReference type="InterPro" id="IPR022649">
    <property type="entry name" value="Pr_cel_nuc_antig_C"/>
</dbReference>
<evidence type="ECO:0000259" key="5">
    <source>
        <dbReference type="Pfam" id="PF02747"/>
    </source>
</evidence>
<dbReference type="InterPro" id="IPR022648">
    <property type="entry name" value="Pr_cel_nuc_antig_N"/>
</dbReference>
<dbReference type="NCBIfam" id="TIGR00590">
    <property type="entry name" value="pcna"/>
    <property type="match status" value="1"/>
</dbReference>
<dbReference type="EMBL" id="MN448266">
    <property type="protein sequence ID" value="QFG73579.1"/>
    <property type="molecule type" value="Genomic_DNA"/>
</dbReference>
<protein>
    <submittedName>
        <fullName evidence="6">Proliferating cell nuclear antigen</fullName>
    </submittedName>
</protein>
<sequence>MDQYTIEITTVQTSAMRILIEALKEILVDANWEFIPKDPNDPEKAKHAGIKILAVNHKEGMLVHLKLHADNFDKYHVTSKQILGVNMQCLHRVIKSVNNNDVLTIYRTEEERNRLCFCINKSDRAQENFVSLPLIDVDKDVFDVTNRMKFRAVVIMSSVNLQKICRDLNALEVHEIEIMVERKIMTIKGDGDVGNASLKLKDASEDQSNSNGAITIKMDDQDEDDDEIIHGKFDLKNLLMFTRCTGLCNNIEIYFKNDYPLFIKYAVANLGYVHLCLSPIIDEDDMD</sequence>
<feature type="domain" description="Proliferating cell nuclear antigen PCNA C-terminal" evidence="5">
    <location>
        <begin position="148"/>
        <end position="279"/>
    </location>
</feature>
<dbReference type="GO" id="GO:0030337">
    <property type="term" value="F:DNA polymerase processivity factor activity"/>
    <property type="evidence" value="ECO:0007669"/>
    <property type="project" value="InterPro"/>
</dbReference>
<comment type="similarity">
    <text evidence="1 3">Belongs to the PCNA family.</text>
</comment>
<dbReference type="GO" id="GO:0006272">
    <property type="term" value="P:leading strand elongation"/>
    <property type="evidence" value="ECO:0007669"/>
    <property type="project" value="TreeGrafter"/>
</dbReference>
<proteinExistence type="inferred from homology"/>
<evidence type="ECO:0000259" key="4">
    <source>
        <dbReference type="Pfam" id="PF00705"/>
    </source>
</evidence>
<dbReference type="PRINTS" id="PR00339">
    <property type="entry name" value="PCNACYCLIN"/>
</dbReference>
<reference evidence="6" key="1">
    <citation type="journal article" date="2019" name="Philos. Trans. R. Soc. Lond., B, Biol. Sci.">
        <title>Targeted metagenomic recovery of four divergent viruses reveals shared and distinctive characteristics of giant viruses of marine eukaryotes.</title>
        <authorList>
            <person name="Needham D.M."/>
            <person name="Poirier C."/>
            <person name="Hehenberger E."/>
            <person name="Jimenez V."/>
            <person name="Swalwell J.E."/>
            <person name="Santoro A.E."/>
            <person name="Worden A.Z."/>
        </authorList>
    </citation>
    <scope>NUCLEOTIDE SEQUENCE</scope>
    <source>
        <strain evidence="6">OPacV-662</strain>
    </source>
</reference>
<dbReference type="SUPFAM" id="SSF55979">
    <property type="entry name" value="DNA clamp"/>
    <property type="match status" value="2"/>
</dbReference>
<dbReference type="InterPro" id="IPR046938">
    <property type="entry name" value="DNA_clamp_sf"/>
</dbReference>
<dbReference type="CDD" id="cd00577">
    <property type="entry name" value="PCNA"/>
    <property type="match status" value="1"/>
</dbReference>
<dbReference type="GO" id="GO:0006275">
    <property type="term" value="P:regulation of DNA replication"/>
    <property type="evidence" value="ECO:0007669"/>
    <property type="project" value="InterPro"/>
</dbReference>
<evidence type="ECO:0000256" key="3">
    <source>
        <dbReference type="RuleBase" id="RU003671"/>
    </source>
</evidence>
<feature type="domain" description="Proliferating cell nuclear antigen PCNA N-terminal" evidence="4">
    <location>
        <begin position="7"/>
        <end position="140"/>
    </location>
</feature>
<evidence type="ECO:0000313" key="6">
    <source>
        <dbReference type="EMBL" id="QFG73579.1"/>
    </source>
</evidence>
<evidence type="ECO:0000256" key="1">
    <source>
        <dbReference type="ARBA" id="ARBA00010462"/>
    </source>
</evidence>
<dbReference type="PANTHER" id="PTHR11352:SF0">
    <property type="entry name" value="PROLIFERATING CELL NUCLEAR ANTIGEN"/>
    <property type="match status" value="1"/>
</dbReference>
<dbReference type="InterPro" id="IPR000730">
    <property type="entry name" value="Pr_cel_nuc_antig"/>
</dbReference>
<keyword evidence="3" id="KW-0235">DNA replication</keyword>
<dbReference type="Pfam" id="PF02747">
    <property type="entry name" value="PCNA_C"/>
    <property type="match status" value="1"/>
</dbReference>
<keyword evidence="2 3" id="KW-0238">DNA-binding</keyword>
<dbReference type="PANTHER" id="PTHR11352">
    <property type="entry name" value="PROLIFERATING CELL NUCLEAR ANTIGEN"/>
    <property type="match status" value="1"/>
</dbReference>
<dbReference type="GO" id="GO:0003677">
    <property type="term" value="F:DNA binding"/>
    <property type="evidence" value="ECO:0007669"/>
    <property type="project" value="UniProtKB-KW"/>
</dbReference>
<dbReference type="GO" id="GO:0006298">
    <property type="term" value="P:mismatch repair"/>
    <property type="evidence" value="ECO:0007669"/>
    <property type="project" value="TreeGrafter"/>
</dbReference>
<evidence type="ECO:0000256" key="2">
    <source>
        <dbReference type="ARBA" id="ARBA00023125"/>
    </source>
</evidence>
<dbReference type="GO" id="GO:0019985">
    <property type="term" value="P:translesion synthesis"/>
    <property type="evidence" value="ECO:0007669"/>
    <property type="project" value="TreeGrafter"/>
</dbReference>
<name>A0A5J6VIF5_9VIRU</name>
<dbReference type="Pfam" id="PF00705">
    <property type="entry name" value="PCNA_N"/>
    <property type="match status" value="1"/>
</dbReference>